<organism evidence="1">
    <name type="scientific">hydrothermal vent metagenome</name>
    <dbReference type="NCBI Taxonomy" id="652676"/>
    <lineage>
        <taxon>unclassified sequences</taxon>
        <taxon>metagenomes</taxon>
        <taxon>ecological metagenomes</taxon>
    </lineage>
</organism>
<dbReference type="EMBL" id="UOEF01000360">
    <property type="protein sequence ID" value="VAW02950.1"/>
    <property type="molecule type" value="Genomic_DNA"/>
</dbReference>
<accession>A0A3B0SF43</accession>
<proteinExistence type="predicted"/>
<sequence length="35" mass="3789">MVKISYLISPVLSLSKDAYQQHAGFDKPSPNGILA</sequence>
<gene>
    <name evidence="1" type="ORF">MNBD_ALPHA04-1405</name>
</gene>
<evidence type="ECO:0000313" key="1">
    <source>
        <dbReference type="EMBL" id="VAW02950.1"/>
    </source>
</evidence>
<dbReference type="AlphaFoldDB" id="A0A3B0SF43"/>
<name>A0A3B0SF43_9ZZZZ</name>
<protein>
    <submittedName>
        <fullName evidence="1">Uncharacterized protein</fullName>
    </submittedName>
</protein>
<reference evidence="1" key="1">
    <citation type="submission" date="2018-06" db="EMBL/GenBank/DDBJ databases">
        <authorList>
            <person name="Zhirakovskaya E."/>
        </authorList>
    </citation>
    <scope>NUCLEOTIDE SEQUENCE</scope>
</reference>